<feature type="transmembrane region" description="Helical" evidence="6">
    <location>
        <begin position="111"/>
        <end position="132"/>
    </location>
</feature>
<gene>
    <name evidence="8" type="ORF">ACH4WX_15635</name>
</gene>
<reference evidence="8 9" key="1">
    <citation type="submission" date="2024-10" db="EMBL/GenBank/DDBJ databases">
        <title>The Natural Products Discovery Center: Release of the First 8490 Sequenced Strains for Exploring Actinobacteria Biosynthetic Diversity.</title>
        <authorList>
            <person name="Kalkreuter E."/>
            <person name="Kautsar S.A."/>
            <person name="Yang D."/>
            <person name="Bader C.D."/>
            <person name="Teijaro C.N."/>
            <person name="Fluegel L."/>
            <person name="Davis C.M."/>
            <person name="Simpson J.R."/>
            <person name="Lauterbach L."/>
            <person name="Steele A.D."/>
            <person name="Gui C."/>
            <person name="Meng S."/>
            <person name="Li G."/>
            <person name="Viehrig K."/>
            <person name="Ye F."/>
            <person name="Su P."/>
            <person name="Kiefer A.F."/>
            <person name="Nichols A."/>
            <person name="Cepeda A.J."/>
            <person name="Yan W."/>
            <person name="Fan B."/>
            <person name="Jiang Y."/>
            <person name="Adhikari A."/>
            <person name="Zheng C.-J."/>
            <person name="Schuster L."/>
            <person name="Cowan T.M."/>
            <person name="Smanski M.J."/>
            <person name="Chevrette M.G."/>
            <person name="De Carvalho L.P.S."/>
            <person name="Shen B."/>
        </authorList>
    </citation>
    <scope>NUCLEOTIDE SEQUENCE [LARGE SCALE GENOMIC DNA]</scope>
    <source>
        <strain evidence="8 9">NPDC020568</strain>
    </source>
</reference>
<evidence type="ECO:0000313" key="8">
    <source>
        <dbReference type="EMBL" id="MFI1462144.1"/>
    </source>
</evidence>
<organism evidence="8 9">
    <name type="scientific">Nocardia carnea</name>
    <dbReference type="NCBI Taxonomy" id="37328"/>
    <lineage>
        <taxon>Bacteria</taxon>
        <taxon>Bacillati</taxon>
        <taxon>Actinomycetota</taxon>
        <taxon>Actinomycetes</taxon>
        <taxon>Mycobacteriales</taxon>
        <taxon>Nocardiaceae</taxon>
        <taxon>Nocardia</taxon>
    </lineage>
</organism>
<sequence>MIAPTASGAATGSERVLRGPLIVCLFAVAVQVLDMTMLAAALPAIGRALHLPAAQQVLVVTGYSLVFGCALMAAAHFGDRFGRRRIYLTGMTGYALCAGWCAAAGGGAELVTARCLQGLCGALVAAQTLAVITTSFGPRHRTTAFAAHSATAAAVAVAGPVLGGVLVDADLGNTGWRSVFLAEMVCALVAVAVAVRFLPRHRPAPDRRSDPVGAGLGIAVVAVLLSLVLPLGGPRSVPELAFGGVCVAVALPVLVHRGRGTGRAQVFPVALFARREFALGAVAVVGFSAIFAGLPLTVSNTAQLGVGFSAQQAGMLLLPSALGAVAGALSAPMLIHRIGTVALLAGTVLFGLATVSVAVLIDPGSGRIDVPGLIVPLAVAGIGLGWFAAPLPGLLMSGIDPDDTGAASGSVPTLQQLGGALGPVILLARPEESAAASDHLAALVDSLLIVAGMAAALAMVILALPRARR</sequence>
<keyword evidence="9" id="KW-1185">Reference proteome</keyword>
<evidence type="ECO:0000256" key="5">
    <source>
        <dbReference type="ARBA" id="ARBA00023136"/>
    </source>
</evidence>
<dbReference type="InterPro" id="IPR011701">
    <property type="entry name" value="MFS"/>
</dbReference>
<comment type="subcellular location">
    <subcellularLocation>
        <location evidence="1">Cell membrane</location>
        <topology evidence="1">Multi-pass membrane protein</topology>
    </subcellularLocation>
</comment>
<name>A0ABW7TQW9_9NOCA</name>
<feature type="transmembrane region" description="Helical" evidence="6">
    <location>
        <begin position="57"/>
        <end position="74"/>
    </location>
</feature>
<feature type="transmembrane region" description="Helical" evidence="6">
    <location>
        <begin position="211"/>
        <end position="231"/>
    </location>
</feature>
<feature type="transmembrane region" description="Helical" evidence="6">
    <location>
        <begin position="237"/>
        <end position="256"/>
    </location>
</feature>
<feature type="transmembrane region" description="Helical" evidence="6">
    <location>
        <begin position="373"/>
        <end position="395"/>
    </location>
</feature>
<feature type="transmembrane region" description="Helical" evidence="6">
    <location>
        <begin position="342"/>
        <end position="361"/>
    </location>
</feature>
<keyword evidence="5 6" id="KW-0472">Membrane</keyword>
<feature type="transmembrane region" description="Helical" evidence="6">
    <location>
        <begin position="144"/>
        <end position="167"/>
    </location>
</feature>
<evidence type="ECO:0000256" key="2">
    <source>
        <dbReference type="ARBA" id="ARBA00022448"/>
    </source>
</evidence>
<evidence type="ECO:0000256" key="6">
    <source>
        <dbReference type="SAM" id="Phobius"/>
    </source>
</evidence>
<dbReference type="Gene3D" id="1.20.1250.20">
    <property type="entry name" value="MFS general substrate transporter like domains"/>
    <property type="match status" value="1"/>
</dbReference>
<dbReference type="GeneID" id="93508969"/>
<feature type="transmembrane region" description="Helical" evidence="6">
    <location>
        <begin position="21"/>
        <end position="45"/>
    </location>
</feature>
<feature type="transmembrane region" description="Helical" evidence="6">
    <location>
        <begin position="86"/>
        <end position="105"/>
    </location>
</feature>
<feature type="domain" description="Major facilitator superfamily (MFS) profile" evidence="7">
    <location>
        <begin position="20"/>
        <end position="469"/>
    </location>
</feature>
<dbReference type="InterPro" id="IPR020846">
    <property type="entry name" value="MFS_dom"/>
</dbReference>
<dbReference type="Gene3D" id="1.20.1720.10">
    <property type="entry name" value="Multidrug resistance protein D"/>
    <property type="match status" value="1"/>
</dbReference>
<feature type="transmembrane region" description="Helical" evidence="6">
    <location>
        <begin position="277"/>
        <end position="296"/>
    </location>
</feature>
<keyword evidence="2" id="KW-0813">Transport</keyword>
<feature type="transmembrane region" description="Helical" evidence="6">
    <location>
        <begin position="440"/>
        <end position="464"/>
    </location>
</feature>
<evidence type="ECO:0000256" key="4">
    <source>
        <dbReference type="ARBA" id="ARBA00022989"/>
    </source>
</evidence>
<dbReference type="Proteomes" id="UP001611263">
    <property type="component" value="Unassembled WGS sequence"/>
</dbReference>
<dbReference type="Pfam" id="PF07690">
    <property type="entry name" value="MFS_1"/>
    <property type="match status" value="1"/>
</dbReference>
<dbReference type="InterPro" id="IPR036259">
    <property type="entry name" value="MFS_trans_sf"/>
</dbReference>
<dbReference type="CDD" id="cd17321">
    <property type="entry name" value="MFS_MMR_MDR_like"/>
    <property type="match status" value="1"/>
</dbReference>
<accession>A0ABW7TQW9</accession>
<dbReference type="EMBL" id="JBIRUQ010000003">
    <property type="protein sequence ID" value="MFI1462144.1"/>
    <property type="molecule type" value="Genomic_DNA"/>
</dbReference>
<evidence type="ECO:0000256" key="1">
    <source>
        <dbReference type="ARBA" id="ARBA00004651"/>
    </source>
</evidence>
<keyword evidence="4 6" id="KW-1133">Transmembrane helix</keyword>
<evidence type="ECO:0000256" key="3">
    <source>
        <dbReference type="ARBA" id="ARBA00022692"/>
    </source>
</evidence>
<feature type="transmembrane region" description="Helical" evidence="6">
    <location>
        <begin position="179"/>
        <end position="199"/>
    </location>
</feature>
<evidence type="ECO:0000313" key="9">
    <source>
        <dbReference type="Proteomes" id="UP001611263"/>
    </source>
</evidence>
<keyword evidence="3 6" id="KW-0812">Transmembrane</keyword>
<dbReference type="PROSITE" id="PS50850">
    <property type="entry name" value="MFS"/>
    <property type="match status" value="1"/>
</dbReference>
<dbReference type="RefSeq" id="WP_033242758.1">
    <property type="nucleotide sequence ID" value="NZ_JBIRUQ010000003.1"/>
</dbReference>
<proteinExistence type="predicted"/>
<dbReference type="SUPFAM" id="SSF103473">
    <property type="entry name" value="MFS general substrate transporter"/>
    <property type="match status" value="1"/>
</dbReference>
<comment type="caution">
    <text evidence="8">The sequence shown here is derived from an EMBL/GenBank/DDBJ whole genome shotgun (WGS) entry which is preliminary data.</text>
</comment>
<dbReference type="PANTHER" id="PTHR42718">
    <property type="entry name" value="MAJOR FACILITATOR SUPERFAMILY MULTIDRUG TRANSPORTER MFSC"/>
    <property type="match status" value="1"/>
</dbReference>
<dbReference type="PANTHER" id="PTHR42718:SF9">
    <property type="entry name" value="MAJOR FACILITATOR SUPERFAMILY MULTIDRUG TRANSPORTER MFSC"/>
    <property type="match status" value="1"/>
</dbReference>
<evidence type="ECO:0000259" key="7">
    <source>
        <dbReference type="PROSITE" id="PS50850"/>
    </source>
</evidence>
<protein>
    <submittedName>
        <fullName evidence="8">MFS transporter</fullName>
    </submittedName>
</protein>